<sequence>MPTPADRHPAHRHPAHRLAEHRQPEHGRPAFERADRRASGRARALRAALVPLVVVPVLALAACAGDAPASPGTPAASTPAATASTNPPAAAFPLTVDNCGTLVTLDAPPERIVTIKSSTAEMVAALGAADRLVGTAFSDGPPPQELAAALADVPVISEKVPGQEALLAVEPDFVYGGWESNFSADGVGERDALAGYGIATYVSPSACKEPGYQPDPLTFDDVFSEIREAGAVLGEPAAAEQVVAQQQKTLDGVEPLAGQSVVWWSSGTDTPFVGAGIGAPQMLLSAAGLTNVFAGVQDTWTSVGWEEVVAANPDLLVLVDSVWNTAENKKAALAANPATAALDAVKNERYVVVPFAATEAGVRNADTVADLVAQVTALGG</sequence>
<evidence type="ECO:0000259" key="3">
    <source>
        <dbReference type="PROSITE" id="PS50983"/>
    </source>
</evidence>
<keyword evidence="5" id="KW-1185">Reference proteome</keyword>
<protein>
    <submittedName>
        <fullName evidence="4">ABC transporter substrate-binding protein</fullName>
    </submittedName>
</protein>
<accession>A0A4Y3KH06</accession>
<dbReference type="InterPro" id="IPR022287">
    <property type="entry name" value="ABC_trnsptr_F420-0_sub-bd_pred"/>
</dbReference>
<feature type="compositionally biased region" description="Basic and acidic residues" evidence="2">
    <location>
        <begin position="17"/>
        <end position="36"/>
    </location>
</feature>
<dbReference type="Gene3D" id="3.40.50.1980">
    <property type="entry name" value="Nitrogenase molybdenum iron protein domain"/>
    <property type="match status" value="2"/>
</dbReference>
<evidence type="ECO:0000256" key="2">
    <source>
        <dbReference type="SAM" id="MobiDB-lite"/>
    </source>
</evidence>
<dbReference type="AlphaFoldDB" id="A0A4Y3KH06"/>
<feature type="region of interest" description="Disordered" evidence="2">
    <location>
        <begin position="1"/>
        <end position="36"/>
    </location>
</feature>
<dbReference type="EMBL" id="BJLQ01000003">
    <property type="protein sequence ID" value="GEA83287.1"/>
    <property type="molecule type" value="Genomic_DNA"/>
</dbReference>
<dbReference type="PANTHER" id="PTHR30535:SF7">
    <property type="entry name" value="IRON(III) DICITRATE-BINDING PROTEIN"/>
    <property type="match status" value="1"/>
</dbReference>
<gene>
    <name evidence="4" type="ORF">CGE01nite_05380</name>
</gene>
<reference evidence="4 5" key="1">
    <citation type="submission" date="2019-06" db="EMBL/GenBank/DDBJ databases">
        <title>Whole genome shotgun sequence of Cellulomonas gelida NBRC 3748.</title>
        <authorList>
            <person name="Hosoyama A."/>
            <person name="Uohara A."/>
            <person name="Ohji S."/>
            <person name="Ichikawa N."/>
        </authorList>
    </citation>
    <scope>NUCLEOTIDE SEQUENCE [LARGE SCALE GENOMIC DNA]</scope>
    <source>
        <strain evidence="4 5">NBRC 3748</strain>
    </source>
</reference>
<proteinExistence type="inferred from homology"/>
<evidence type="ECO:0000313" key="5">
    <source>
        <dbReference type="Proteomes" id="UP000320461"/>
    </source>
</evidence>
<dbReference type="PROSITE" id="PS50983">
    <property type="entry name" value="FE_B12_PBP"/>
    <property type="match status" value="1"/>
</dbReference>
<dbReference type="SUPFAM" id="SSF53807">
    <property type="entry name" value="Helical backbone' metal receptor"/>
    <property type="match status" value="1"/>
</dbReference>
<dbReference type="Pfam" id="PF01497">
    <property type="entry name" value="Peripla_BP_2"/>
    <property type="match status" value="1"/>
</dbReference>
<dbReference type="InterPro" id="IPR050902">
    <property type="entry name" value="ABC_Transporter_SBP"/>
</dbReference>
<comment type="similarity">
    <text evidence="1">Belongs to the bacterial solute-binding protein 8 family.</text>
</comment>
<dbReference type="Proteomes" id="UP000320461">
    <property type="component" value="Unassembled WGS sequence"/>
</dbReference>
<dbReference type="InterPro" id="IPR002491">
    <property type="entry name" value="ABC_transptr_periplasmic_BD"/>
</dbReference>
<dbReference type="NCBIfam" id="TIGR03868">
    <property type="entry name" value="F420-O_ABCperi"/>
    <property type="match status" value="1"/>
</dbReference>
<dbReference type="PANTHER" id="PTHR30535">
    <property type="entry name" value="VITAMIN B12-BINDING PROTEIN"/>
    <property type="match status" value="1"/>
</dbReference>
<dbReference type="RefSeq" id="WP_141368800.1">
    <property type="nucleotide sequence ID" value="NZ_BJLQ01000003.1"/>
</dbReference>
<evidence type="ECO:0000313" key="4">
    <source>
        <dbReference type="EMBL" id="GEA83287.1"/>
    </source>
</evidence>
<name>A0A4Y3KH06_9CELL</name>
<feature type="domain" description="Fe/B12 periplasmic-binding" evidence="3">
    <location>
        <begin position="111"/>
        <end position="380"/>
    </location>
</feature>
<evidence type="ECO:0000256" key="1">
    <source>
        <dbReference type="ARBA" id="ARBA00008814"/>
    </source>
</evidence>
<comment type="caution">
    <text evidence="4">The sequence shown here is derived from an EMBL/GenBank/DDBJ whole genome shotgun (WGS) entry which is preliminary data.</text>
</comment>
<dbReference type="OrthoDB" id="9797850at2"/>
<organism evidence="4 5">
    <name type="scientific">Cellulomonas gelida</name>
    <dbReference type="NCBI Taxonomy" id="1712"/>
    <lineage>
        <taxon>Bacteria</taxon>
        <taxon>Bacillati</taxon>
        <taxon>Actinomycetota</taxon>
        <taxon>Actinomycetes</taxon>
        <taxon>Micrococcales</taxon>
        <taxon>Cellulomonadaceae</taxon>
        <taxon>Cellulomonas</taxon>
    </lineage>
</organism>